<reference evidence="2 3" key="2">
    <citation type="submission" date="2023-11" db="EMBL/GenBank/DDBJ databases">
        <authorList>
            <person name="Lara A.C."/>
            <person name="Chronakova A."/>
        </authorList>
    </citation>
    <scope>NUCLEOTIDE SEQUENCE [LARGE SCALE GENOMIC DNA]</scope>
    <source>
        <strain evidence="2 3">BCCO 10_0798</strain>
    </source>
</reference>
<dbReference type="EMBL" id="JAXAVV010000013">
    <property type="protein sequence ID" value="MDX8052811.1"/>
    <property type="molecule type" value="Genomic_DNA"/>
</dbReference>
<name>A0ABU4TX39_9PSEU</name>
<dbReference type="InterPro" id="IPR024520">
    <property type="entry name" value="DUF3558"/>
</dbReference>
<evidence type="ECO:0000256" key="1">
    <source>
        <dbReference type="SAM" id="MobiDB-lite"/>
    </source>
</evidence>
<sequence>MTALLTVALTFGALVGCTGNTTGGTPTTPASTGTGQTSSAPTSSDSSSGLDISKYATKPCDTLKPDQLATLGSVREGATSTGELGQKCTWRGQDVTKNTSYIVHVSEGMKFDDQAAGSKQKNNLFEEKTIDGLRAYSTDGTDGAMYCLTTVESSKTSSITVQVSSAAAERGTKKPCPEAERVAQLIITNLKG</sequence>
<reference evidence="2 3" key="1">
    <citation type="submission" date="2023-11" db="EMBL/GenBank/DDBJ databases">
        <title>Lentzea sokolovensis, sp. nov., Lentzea kristufkii, sp. nov., and Lentzea miocenensis, sp. nov., rare actinobacteria from Sokolov Coal Basin, Miocene lacustrine sediment, Czech Republic.</title>
        <authorList>
            <person name="Lara A."/>
            <person name="Kotroba L."/>
            <person name="Nouioui I."/>
            <person name="Neumann-Schaal M."/>
            <person name="Mast Y."/>
            <person name="Chronakova A."/>
        </authorList>
    </citation>
    <scope>NUCLEOTIDE SEQUENCE [LARGE SCALE GENOMIC DNA]</scope>
    <source>
        <strain evidence="2 3">BCCO 10_0798</strain>
    </source>
</reference>
<proteinExistence type="predicted"/>
<gene>
    <name evidence="2" type="ORF">SK571_25820</name>
</gene>
<accession>A0ABU4TX39</accession>
<feature type="region of interest" description="Disordered" evidence="1">
    <location>
        <begin position="22"/>
        <end position="51"/>
    </location>
</feature>
<dbReference type="Pfam" id="PF12079">
    <property type="entry name" value="DUF3558"/>
    <property type="match status" value="1"/>
</dbReference>
<evidence type="ECO:0000313" key="3">
    <source>
        <dbReference type="Proteomes" id="UP001271792"/>
    </source>
</evidence>
<dbReference type="Proteomes" id="UP001271792">
    <property type="component" value="Unassembled WGS sequence"/>
</dbReference>
<evidence type="ECO:0000313" key="2">
    <source>
        <dbReference type="EMBL" id="MDX8052811.1"/>
    </source>
</evidence>
<protein>
    <submittedName>
        <fullName evidence="2">DUF3558 domain-containing protein</fullName>
    </submittedName>
</protein>
<keyword evidence="3" id="KW-1185">Reference proteome</keyword>
<dbReference type="RefSeq" id="WP_319986666.1">
    <property type="nucleotide sequence ID" value="NZ_JAXAVV010000013.1"/>
</dbReference>
<comment type="caution">
    <text evidence="2">The sequence shown here is derived from an EMBL/GenBank/DDBJ whole genome shotgun (WGS) entry which is preliminary data.</text>
</comment>
<organism evidence="2 3">
    <name type="scientific">Lentzea kristufekii</name>
    <dbReference type="NCBI Taxonomy" id="3095430"/>
    <lineage>
        <taxon>Bacteria</taxon>
        <taxon>Bacillati</taxon>
        <taxon>Actinomycetota</taxon>
        <taxon>Actinomycetes</taxon>
        <taxon>Pseudonocardiales</taxon>
        <taxon>Pseudonocardiaceae</taxon>
        <taxon>Lentzea</taxon>
    </lineage>
</organism>